<feature type="compositionally biased region" description="Basic and acidic residues" evidence="1">
    <location>
        <begin position="17"/>
        <end position="29"/>
    </location>
</feature>
<evidence type="ECO:0000256" key="1">
    <source>
        <dbReference type="SAM" id="MobiDB-lite"/>
    </source>
</evidence>
<name>A0A0D7BA72_9AGAR</name>
<evidence type="ECO:0000313" key="2">
    <source>
        <dbReference type="EMBL" id="KIY67412.1"/>
    </source>
</evidence>
<gene>
    <name evidence="2" type="ORF">CYLTODRAFT_484210</name>
</gene>
<protein>
    <submittedName>
        <fullName evidence="2">Uncharacterized protein</fullName>
    </submittedName>
</protein>
<sequence>MKARRTPSVPSKSALKAKAEEVEESLRERSTYTKQRRKFANEHDDLLMKQLDGPFPFDPLTGQLTNVVGPTAVTRNIGLFRFSWGKRLTRHQHLQLYIGFAQEVENEPSLGTWEQDVWDLKNPRIKVPAINNEANLNEFGRDRVCEGPNRWTALIEKVGKAADDVESIKDYFDWVQKEYDWDTNIRCYRKLLDDMRMLIFMAYPQCFEDPPSWDALDVAMEWHSAIAEKVPKDVLQATTHKGSNATWQRCVKDLHPVTKSRLTGPQAFDSFNQDFKKVFPGYREPQPPYFPEVNTWIALREWVSEMSTLAMDKILFPAVKEEFLPVDPNDSVDQRNGGGDPEVHASCSAPLPTVGNRNDLDIFLEPNYM</sequence>
<proteinExistence type="predicted"/>
<dbReference type="EMBL" id="KN880527">
    <property type="protein sequence ID" value="KIY67412.1"/>
    <property type="molecule type" value="Genomic_DNA"/>
</dbReference>
<evidence type="ECO:0000313" key="3">
    <source>
        <dbReference type="Proteomes" id="UP000054007"/>
    </source>
</evidence>
<feature type="region of interest" description="Disordered" evidence="1">
    <location>
        <begin position="327"/>
        <end position="351"/>
    </location>
</feature>
<dbReference type="AlphaFoldDB" id="A0A0D7BA72"/>
<organism evidence="2 3">
    <name type="scientific">Cylindrobasidium torrendii FP15055 ss-10</name>
    <dbReference type="NCBI Taxonomy" id="1314674"/>
    <lineage>
        <taxon>Eukaryota</taxon>
        <taxon>Fungi</taxon>
        <taxon>Dikarya</taxon>
        <taxon>Basidiomycota</taxon>
        <taxon>Agaricomycotina</taxon>
        <taxon>Agaricomycetes</taxon>
        <taxon>Agaricomycetidae</taxon>
        <taxon>Agaricales</taxon>
        <taxon>Marasmiineae</taxon>
        <taxon>Physalacriaceae</taxon>
        <taxon>Cylindrobasidium</taxon>
    </lineage>
</organism>
<reference evidence="2 3" key="1">
    <citation type="journal article" date="2015" name="Fungal Genet. Biol.">
        <title>Evolution of novel wood decay mechanisms in Agaricales revealed by the genome sequences of Fistulina hepatica and Cylindrobasidium torrendii.</title>
        <authorList>
            <person name="Floudas D."/>
            <person name="Held B.W."/>
            <person name="Riley R."/>
            <person name="Nagy L.G."/>
            <person name="Koehler G."/>
            <person name="Ransdell A.S."/>
            <person name="Younus H."/>
            <person name="Chow J."/>
            <person name="Chiniquy J."/>
            <person name="Lipzen A."/>
            <person name="Tritt A."/>
            <person name="Sun H."/>
            <person name="Haridas S."/>
            <person name="LaButti K."/>
            <person name="Ohm R.A."/>
            <person name="Kues U."/>
            <person name="Blanchette R.A."/>
            <person name="Grigoriev I.V."/>
            <person name="Minto R.E."/>
            <person name="Hibbett D.S."/>
        </authorList>
    </citation>
    <scope>NUCLEOTIDE SEQUENCE [LARGE SCALE GENOMIC DNA]</scope>
    <source>
        <strain evidence="2 3">FP15055 ss-10</strain>
    </source>
</reference>
<feature type="region of interest" description="Disordered" evidence="1">
    <location>
        <begin position="1"/>
        <end position="29"/>
    </location>
</feature>
<accession>A0A0D7BA72</accession>
<keyword evidence="3" id="KW-1185">Reference proteome</keyword>
<dbReference type="Proteomes" id="UP000054007">
    <property type="component" value="Unassembled WGS sequence"/>
</dbReference>